<reference evidence="2" key="1">
    <citation type="submission" date="2020-12" db="EMBL/GenBank/DDBJ databases">
        <title>Hymenobacter sp.</title>
        <authorList>
            <person name="Kim M.K."/>
        </authorList>
    </citation>
    <scope>NUCLEOTIDE SEQUENCE [LARGE SCALE GENOMIC DNA]</scope>
    <source>
        <strain evidence="2">BT553</strain>
    </source>
</reference>
<dbReference type="EMBL" id="JAELXS010000004">
    <property type="protein sequence ID" value="MBJ6121796.1"/>
    <property type="molecule type" value="Genomic_DNA"/>
</dbReference>
<evidence type="ECO:0000313" key="1">
    <source>
        <dbReference type="EMBL" id="MBJ6121796.1"/>
    </source>
</evidence>
<protein>
    <submittedName>
        <fullName evidence="1">Uncharacterized protein</fullName>
    </submittedName>
</protein>
<dbReference type="InterPro" id="IPR045617">
    <property type="entry name" value="DUF6445"/>
</dbReference>
<accession>A0ABS0XP30</accession>
<keyword evidence="2" id="KW-1185">Reference proteome</keyword>
<evidence type="ECO:0000313" key="2">
    <source>
        <dbReference type="Proteomes" id="UP000640426"/>
    </source>
</evidence>
<proteinExistence type="predicted"/>
<gene>
    <name evidence="1" type="ORF">JAO74_08330</name>
</gene>
<organism evidence="1 2">
    <name type="scientific">Sphingomonas mollis</name>
    <dbReference type="NCBI Taxonomy" id="2795726"/>
    <lineage>
        <taxon>Bacteria</taxon>
        <taxon>Pseudomonadati</taxon>
        <taxon>Pseudomonadota</taxon>
        <taxon>Alphaproteobacteria</taxon>
        <taxon>Sphingomonadales</taxon>
        <taxon>Sphingomonadaceae</taxon>
        <taxon>Sphingomonas</taxon>
    </lineage>
</organism>
<dbReference type="Proteomes" id="UP000640426">
    <property type="component" value="Unassembled WGS sequence"/>
</dbReference>
<name>A0ABS0XP30_9SPHN</name>
<comment type="caution">
    <text evidence="1">The sequence shown here is derived from an EMBL/GenBank/DDBJ whole genome shotgun (WGS) entry which is preliminary data.</text>
</comment>
<sequence length="227" mass="24774">MEQDRRPTTVVHRIGAEGEPLAIIDDFAGDPDVLRAAAVVATFGPADQHYPGIRAPLPDSYLKAQLPVIAAVLGRTFGRCRRVHVIDATFSIVTASPAALQLGQRLPHIDAYDRDRIALVHFLSPTDTDGTAFFRHRATGFETVTEERGRAYFAQLNAEVRDEEPGPGYIAGDSDLFERIAVVEARYNRALLYRSRQLHSGAISPDAVLSADPAVGRLTITAFLAIE</sequence>
<dbReference type="Pfam" id="PF20043">
    <property type="entry name" value="DUF6445"/>
    <property type="match status" value="1"/>
</dbReference>